<evidence type="ECO:0000256" key="1">
    <source>
        <dbReference type="SAM" id="MobiDB-lite"/>
    </source>
</evidence>
<name>A0A852VEX6_9BACT</name>
<evidence type="ECO:0000313" key="2">
    <source>
        <dbReference type="EMBL" id="NYF91408.1"/>
    </source>
</evidence>
<organism evidence="2 3">
    <name type="scientific">Tunturiibacter lichenicola</name>
    <dbReference type="NCBI Taxonomy" id="2051959"/>
    <lineage>
        <taxon>Bacteria</taxon>
        <taxon>Pseudomonadati</taxon>
        <taxon>Acidobacteriota</taxon>
        <taxon>Terriglobia</taxon>
        <taxon>Terriglobales</taxon>
        <taxon>Acidobacteriaceae</taxon>
        <taxon>Tunturiibacter</taxon>
    </lineage>
</organism>
<dbReference type="AlphaFoldDB" id="A0A852VEX6"/>
<reference evidence="2 3" key="1">
    <citation type="submission" date="2020-07" db="EMBL/GenBank/DDBJ databases">
        <title>Genomic Encyclopedia of Type Strains, Phase IV (KMG-V): Genome sequencing to study the core and pangenomes of soil and plant-associated prokaryotes.</title>
        <authorList>
            <person name="Whitman W."/>
        </authorList>
    </citation>
    <scope>NUCLEOTIDE SEQUENCE [LARGE SCALE GENOMIC DNA]</scope>
    <source>
        <strain evidence="2 3">M8UP22</strain>
    </source>
</reference>
<dbReference type="InterPro" id="IPR021728">
    <property type="entry name" value="DUF3300"/>
</dbReference>
<protein>
    <submittedName>
        <fullName evidence="2">Uncharacterized protein</fullName>
    </submittedName>
</protein>
<accession>A0A852VEX6</accession>
<gene>
    <name evidence="2" type="ORF">HDF08_003510</name>
</gene>
<feature type="region of interest" description="Disordered" evidence="1">
    <location>
        <begin position="128"/>
        <end position="149"/>
    </location>
</feature>
<dbReference type="Pfam" id="PF11737">
    <property type="entry name" value="DUF3300"/>
    <property type="match status" value="1"/>
</dbReference>
<feature type="compositionally biased region" description="Basic and acidic residues" evidence="1">
    <location>
        <begin position="140"/>
        <end position="149"/>
    </location>
</feature>
<comment type="caution">
    <text evidence="2">The sequence shown here is derived from an EMBL/GenBank/DDBJ whole genome shotgun (WGS) entry which is preliminary data.</text>
</comment>
<sequence>MDLSQRAEVMDAVQRMRQKARSYGDLAPNSYVNMVETGGSIEIRLLNPAVFYVPYYDPVIVFARPWPGFVVGTAIRFGPAVTISATFGTWGWCTGPAFFWPAHTIVIGGNPWEHSWVNRGSMFTPYSHPRIRPVGPRVRSTGDKKRGKR</sequence>
<dbReference type="EMBL" id="JACCCU010000002">
    <property type="protein sequence ID" value="NYF91408.1"/>
    <property type="molecule type" value="Genomic_DNA"/>
</dbReference>
<proteinExistence type="predicted"/>
<dbReference type="Proteomes" id="UP000564385">
    <property type="component" value="Unassembled WGS sequence"/>
</dbReference>
<evidence type="ECO:0000313" key="3">
    <source>
        <dbReference type="Proteomes" id="UP000564385"/>
    </source>
</evidence>